<evidence type="ECO:0000313" key="9">
    <source>
        <dbReference type="Proteomes" id="UP000007030"/>
    </source>
</evidence>
<dbReference type="STRING" id="869210.Marky_1142"/>
<dbReference type="Gene3D" id="3.40.50.1400">
    <property type="match status" value="2"/>
</dbReference>
<dbReference type="eggNOG" id="COG0276">
    <property type="taxonomic scope" value="Bacteria"/>
</dbReference>
<dbReference type="KEGG" id="mhd:Marky_1142"/>
<dbReference type="AlphaFoldDB" id="F2NP82"/>
<dbReference type="CDD" id="cd03411">
    <property type="entry name" value="Ferrochelatase_N"/>
    <property type="match status" value="1"/>
</dbReference>
<dbReference type="RefSeq" id="WP_013703930.1">
    <property type="nucleotide sequence ID" value="NC_015387.1"/>
</dbReference>
<feature type="binding site" evidence="6">
    <location>
        <position position="253"/>
    </location>
    <ligand>
        <name>Fe(2+)</name>
        <dbReference type="ChEBI" id="CHEBI:29033"/>
    </ligand>
</feature>
<dbReference type="SUPFAM" id="SSF53800">
    <property type="entry name" value="Chelatase"/>
    <property type="match status" value="1"/>
</dbReference>
<evidence type="ECO:0000256" key="7">
    <source>
        <dbReference type="RuleBase" id="RU004185"/>
    </source>
</evidence>
<dbReference type="NCBIfam" id="TIGR00109">
    <property type="entry name" value="hemH"/>
    <property type="match status" value="1"/>
</dbReference>
<comment type="similarity">
    <text evidence="6 7">Belongs to the ferrochelatase family.</text>
</comment>
<dbReference type="GO" id="GO:0005737">
    <property type="term" value="C:cytoplasm"/>
    <property type="evidence" value="ECO:0007669"/>
    <property type="project" value="UniProtKB-SubCell"/>
</dbReference>
<evidence type="ECO:0000313" key="8">
    <source>
        <dbReference type="EMBL" id="AEB11883.1"/>
    </source>
</evidence>
<dbReference type="GO" id="GO:0006783">
    <property type="term" value="P:heme biosynthetic process"/>
    <property type="evidence" value="ECO:0007669"/>
    <property type="project" value="UniProtKB-UniRule"/>
</dbReference>
<dbReference type="PANTHER" id="PTHR11108:SF1">
    <property type="entry name" value="FERROCHELATASE, MITOCHONDRIAL"/>
    <property type="match status" value="1"/>
</dbReference>
<keyword evidence="4 6" id="KW-0627">Porphyrin biosynthesis</keyword>
<keyword evidence="2 6" id="KW-0350">Heme biosynthesis</keyword>
<feature type="binding site" evidence="6">
    <location>
        <position position="172"/>
    </location>
    <ligand>
        <name>Fe(2+)</name>
        <dbReference type="ChEBI" id="CHEBI:29033"/>
    </ligand>
</feature>
<protein>
    <recommendedName>
        <fullName evidence="6">Ferrochelatase</fullName>
        <ecNumber evidence="6">4.98.1.1</ecNumber>
    </recommendedName>
    <alternativeName>
        <fullName evidence="6">Heme synthase</fullName>
    </alternativeName>
    <alternativeName>
        <fullName evidence="6">Protoheme ferro-lyase</fullName>
    </alternativeName>
</protein>
<evidence type="ECO:0000256" key="1">
    <source>
        <dbReference type="ARBA" id="ARBA00023004"/>
    </source>
</evidence>
<dbReference type="HOGENOM" id="CLU_018884_2_1_0"/>
<comment type="catalytic activity">
    <reaction evidence="5">
        <text>Fe-coproporphyrin III + 2 H(+) = coproporphyrin III + Fe(2+)</text>
        <dbReference type="Rhea" id="RHEA:49572"/>
        <dbReference type="ChEBI" id="CHEBI:15378"/>
        <dbReference type="ChEBI" id="CHEBI:29033"/>
        <dbReference type="ChEBI" id="CHEBI:68438"/>
        <dbReference type="ChEBI" id="CHEBI:131725"/>
        <dbReference type="EC" id="4.99.1.9"/>
    </reaction>
    <physiologicalReaction direction="right-to-left" evidence="5">
        <dbReference type="Rhea" id="RHEA:49574"/>
    </physiologicalReaction>
</comment>
<keyword evidence="9" id="KW-1185">Reference proteome</keyword>
<evidence type="ECO:0000256" key="2">
    <source>
        <dbReference type="ARBA" id="ARBA00023133"/>
    </source>
</evidence>
<reference evidence="8 9" key="1">
    <citation type="journal article" date="2012" name="Stand. Genomic Sci.">
        <title>Complete genome sequence of the aerobic, heterotroph Marinithermus hydrothermalis type strain (T1(T)) from a deep-sea hydrothermal vent chimney.</title>
        <authorList>
            <person name="Copeland A."/>
            <person name="Gu W."/>
            <person name="Yasawong M."/>
            <person name="Lapidus A."/>
            <person name="Lucas S."/>
            <person name="Deshpande S."/>
            <person name="Pagani I."/>
            <person name="Tapia R."/>
            <person name="Cheng J.F."/>
            <person name="Goodwin L.A."/>
            <person name="Pitluck S."/>
            <person name="Liolios K."/>
            <person name="Ivanova N."/>
            <person name="Mavromatis K."/>
            <person name="Mikhailova N."/>
            <person name="Pati A."/>
            <person name="Chen A."/>
            <person name="Palaniappan K."/>
            <person name="Land M."/>
            <person name="Pan C."/>
            <person name="Brambilla E.M."/>
            <person name="Rohde M."/>
            <person name="Tindall B.J."/>
            <person name="Sikorski J."/>
            <person name="Goker M."/>
            <person name="Detter J.C."/>
            <person name="Bristow J."/>
            <person name="Eisen J.A."/>
            <person name="Markowitz V."/>
            <person name="Hugenholtz P."/>
            <person name="Kyrpides N.C."/>
            <person name="Klenk H.P."/>
            <person name="Woyke T."/>
        </authorList>
    </citation>
    <scope>NUCLEOTIDE SEQUENCE [LARGE SCALE GENOMIC DNA]</scope>
    <source>
        <strain evidence="9">DSM 14884 / JCM 11576 / T1</strain>
    </source>
</reference>
<dbReference type="InterPro" id="IPR033644">
    <property type="entry name" value="Ferrochelatase_C"/>
</dbReference>
<evidence type="ECO:0000256" key="5">
    <source>
        <dbReference type="ARBA" id="ARBA00024536"/>
    </source>
</evidence>
<gene>
    <name evidence="6" type="primary">hemH</name>
    <name evidence="8" type="ordered locus">Marky_1142</name>
</gene>
<sequence length="298" mass="34067">MPDVLLMAYGTPYREEEIEPYYTDIRRGNPPPAELLEELTQRYRAIGKSPLNEITFAQAERLAAALGEGSRVWVGMKHWRPWIRDAVREMAEAGVQRAVAVVAAPHYSLRSIAEYRERVERALEALGNPFEVRFVEDYHDHPLYIDAVAYRVQEALWRVREPEQAVVLFTAHSIPERAVQADGGRYPAQVRRTGELVAQRIGLSRWRVAWQSAGRTAEPWIGPDILEELEALAREGVREVVVAAVGFPADHLEVLYDIDYEAQEAAKQLGMRLVRARSLNADEDYIRVLKDVVERAWR</sequence>
<organism evidence="8 9">
    <name type="scientific">Marinithermus hydrothermalis (strain DSM 14884 / JCM 11576 / T1)</name>
    <dbReference type="NCBI Taxonomy" id="869210"/>
    <lineage>
        <taxon>Bacteria</taxon>
        <taxon>Thermotogati</taxon>
        <taxon>Deinococcota</taxon>
        <taxon>Deinococci</taxon>
        <taxon>Thermales</taxon>
        <taxon>Thermaceae</taxon>
        <taxon>Marinithermus</taxon>
    </lineage>
</organism>
<dbReference type="PANTHER" id="PTHR11108">
    <property type="entry name" value="FERROCHELATASE"/>
    <property type="match status" value="1"/>
</dbReference>
<proteinExistence type="inferred from homology"/>
<keyword evidence="6" id="KW-0963">Cytoplasm</keyword>
<dbReference type="HAMAP" id="MF_00323">
    <property type="entry name" value="Ferrochelatase"/>
    <property type="match status" value="1"/>
</dbReference>
<evidence type="ECO:0000256" key="4">
    <source>
        <dbReference type="ARBA" id="ARBA00023244"/>
    </source>
</evidence>
<dbReference type="Pfam" id="PF00762">
    <property type="entry name" value="Ferrochelatase"/>
    <property type="match status" value="1"/>
</dbReference>
<dbReference type="OrthoDB" id="9776380at2"/>
<dbReference type="EMBL" id="CP002630">
    <property type="protein sequence ID" value="AEB11883.1"/>
    <property type="molecule type" value="Genomic_DNA"/>
</dbReference>
<dbReference type="GO" id="GO:0004325">
    <property type="term" value="F:ferrochelatase activity"/>
    <property type="evidence" value="ECO:0007669"/>
    <property type="project" value="UniProtKB-UniRule"/>
</dbReference>
<dbReference type="GO" id="GO:0046872">
    <property type="term" value="F:metal ion binding"/>
    <property type="evidence" value="ECO:0007669"/>
    <property type="project" value="UniProtKB-KW"/>
</dbReference>
<dbReference type="EC" id="4.98.1.1" evidence="6"/>
<dbReference type="InterPro" id="IPR001015">
    <property type="entry name" value="Ferrochelatase"/>
</dbReference>
<dbReference type="UniPathway" id="UPA00252">
    <property type="reaction ID" value="UER00325"/>
</dbReference>
<dbReference type="InterPro" id="IPR033659">
    <property type="entry name" value="Ferrochelatase_N"/>
</dbReference>
<evidence type="ECO:0000256" key="6">
    <source>
        <dbReference type="HAMAP-Rule" id="MF_00323"/>
    </source>
</evidence>
<evidence type="ECO:0000256" key="3">
    <source>
        <dbReference type="ARBA" id="ARBA00023239"/>
    </source>
</evidence>
<name>F2NP82_MARHT</name>
<keyword evidence="1 6" id="KW-0408">Iron</keyword>
<comment type="catalytic activity">
    <reaction evidence="6">
        <text>heme b + 2 H(+) = protoporphyrin IX + Fe(2+)</text>
        <dbReference type="Rhea" id="RHEA:22584"/>
        <dbReference type="ChEBI" id="CHEBI:15378"/>
        <dbReference type="ChEBI" id="CHEBI:29033"/>
        <dbReference type="ChEBI" id="CHEBI:57306"/>
        <dbReference type="ChEBI" id="CHEBI:60344"/>
        <dbReference type="EC" id="4.98.1.1"/>
    </reaction>
</comment>
<keyword evidence="6" id="KW-0479">Metal-binding</keyword>
<dbReference type="CDD" id="cd00419">
    <property type="entry name" value="Ferrochelatase_C"/>
    <property type="match status" value="1"/>
</dbReference>
<accession>F2NP82</accession>
<dbReference type="Proteomes" id="UP000007030">
    <property type="component" value="Chromosome"/>
</dbReference>
<comment type="function">
    <text evidence="6">Catalyzes the ferrous insertion into protoporphyrin IX.</text>
</comment>
<keyword evidence="3 6" id="KW-0456">Lyase</keyword>
<comment type="subcellular location">
    <subcellularLocation>
        <location evidence="6">Cytoplasm</location>
    </subcellularLocation>
</comment>
<comment type="pathway">
    <text evidence="6">Porphyrin-containing compound metabolism; protoheme biosynthesis; protoheme from protoporphyrin-IX: step 1/1.</text>
</comment>